<dbReference type="AlphaFoldDB" id="A0A5E4QI59"/>
<keyword evidence="2" id="KW-1185">Reference proteome</keyword>
<evidence type="ECO:0000313" key="1">
    <source>
        <dbReference type="EMBL" id="VVC97986.1"/>
    </source>
</evidence>
<proteinExistence type="predicted"/>
<name>A0A5E4QI59_9NEOP</name>
<dbReference type="EMBL" id="FZQP02003334">
    <property type="protein sequence ID" value="VVC97986.1"/>
    <property type="molecule type" value="Genomic_DNA"/>
</dbReference>
<evidence type="ECO:0000313" key="2">
    <source>
        <dbReference type="Proteomes" id="UP000324832"/>
    </source>
</evidence>
<gene>
    <name evidence="1" type="ORF">LSINAPIS_LOCUS9150</name>
</gene>
<sequence>MDVPENVRKDLIKLLPESLINSTICCCFYDNHPRDPRCLDITVCTDMGEVLEIYQREVVSSFLIQNIKKIVEIIPVRNERCELFYIVAADNQLIILTTKDQMHIHRRITNVDTYEMVDEQCTGKPYLKVICMDDGVPLIFDDNLNLTEKIMQSKSMNASKANPVMTMLARKLTEARFSVKTNENALNEFIKLKQTAAHALYEKERPNMQDAMFKVDIVQIKKALKIKTPNSSVRVCNKKIILTTDIENDNNVSIDNVHILLHGKSKDSVTYTTKIFKEIPESPYWQEKNSHSLRSNEKCSVVAVVDLKELKYTITSKLEVEENKEKLLAVLATSEKTDLCLRHLKQKGDPHINLSQVFCDQLQMEVFGGIENVIIHRKSPFHMLYGLVIVFNKTEELLGNNHTYSIRLYSRSHAQVLAFMHYMYDGLSYRIIATLPDCRISSRSEEYLDYNETIEEDVVPDYTKCANSVLNQTKTILNYFDNCMMKMNESTSDVHNKIGQEIHLMALGLPEYLKFRNKILTESLNEAQYFGVQNSQSMSV</sequence>
<reference evidence="1 2" key="1">
    <citation type="submission" date="2017-07" db="EMBL/GenBank/DDBJ databases">
        <authorList>
            <person name="Talla V."/>
            <person name="Backstrom N."/>
        </authorList>
    </citation>
    <scope>NUCLEOTIDE SEQUENCE [LARGE SCALE GENOMIC DNA]</scope>
</reference>
<accession>A0A5E4QI59</accession>
<protein>
    <submittedName>
        <fullName evidence="1">Uncharacterized protein</fullName>
    </submittedName>
</protein>
<organism evidence="1 2">
    <name type="scientific">Leptidea sinapis</name>
    <dbReference type="NCBI Taxonomy" id="189913"/>
    <lineage>
        <taxon>Eukaryota</taxon>
        <taxon>Metazoa</taxon>
        <taxon>Ecdysozoa</taxon>
        <taxon>Arthropoda</taxon>
        <taxon>Hexapoda</taxon>
        <taxon>Insecta</taxon>
        <taxon>Pterygota</taxon>
        <taxon>Neoptera</taxon>
        <taxon>Endopterygota</taxon>
        <taxon>Lepidoptera</taxon>
        <taxon>Glossata</taxon>
        <taxon>Ditrysia</taxon>
        <taxon>Papilionoidea</taxon>
        <taxon>Pieridae</taxon>
        <taxon>Dismorphiinae</taxon>
        <taxon>Leptidea</taxon>
    </lineage>
</organism>
<dbReference type="Proteomes" id="UP000324832">
    <property type="component" value="Unassembled WGS sequence"/>
</dbReference>